<dbReference type="AlphaFoldDB" id="A0A0U5F3Y1"/>
<protein>
    <submittedName>
        <fullName evidence="1">Uncharacterized protein</fullName>
    </submittedName>
</protein>
<gene>
    <name evidence="1" type="ORF">LRLP16767_LR3C6_01259</name>
</gene>
<organism evidence="1">
    <name type="scientific">Limosilactobacillus reuteri</name>
    <name type="common">Lactobacillus reuteri</name>
    <dbReference type="NCBI Taxonomy" id="1598"/>
    <lineage>
        <taxon>Bacteria</taxon>
        <taxon>Bacillati</taxon>
        <taxon>Bacillota</taxon>
        <taxon>Bacilli</taxon>
        <taxon>Lactobacillales</taxon>
        <taxon>Lactobacillaceae</taxon>
        <taxon>Limosilactobacillus</taxon>
    </lineage>
</organism>
<proteinExistence type="predicted"/>
<dbReference type="EMBL" id="LN887426">
    <property type="protein sequence ID" value="CUR39292.1"/>
    <property type="molecule type" value="Genomic_DNA"/>
</dbReference>
<accession>A0A0U5F3Y1</accession>
<sequence length="40" mass="4495">MSVKVLRSCQQCERKASAEGLERQAGTRLRNERSGVIFSL</sequence>
<reference evidence="1" key="1">
    <citation type="submission" date="2015-10" db="EMBL/GenBank/DDBJ databases">
        <authorList>
            <person name="Gilbert D.G."/>
        </authorList>
    </citation>
    <scope>NUCLEOTIDE SEQUENCE</scope>
    <source>
        <strain evidence="1">3c6</strain>
    </source>
</reference>
<evidence type="ECO:0000313" key="1">
    <source>
        <dbReference type="EMBL" id="CUR39292.1"/>
    </source>
</evidence>
<name>A0A0U5F3Y1_LIMRT</name>